<comment type="caution">
    <text evidence="1">The sequence shown here is derived from an EMBL/GenBank/DDBJ whole genome shotgun (WGS) entry which is preliminary data.</text>
</comment>
<keyword evidence="2" id="KW-1185">Reference proteome</keyword>
<dbReference type="EMBL" id="CAJVPW010026947">
    <property type="protein sequence ID" value="CAG8714073.1"/>
    <property type="molecule type" value="Genomic_DNA"/>
</dbReference>
<reference evidence="1" key="1">
    <citation type="submission" date="2021-06" db="EMBL/GenBank/DDBJ databases">
        <authorList>
            <person name="Kallberg Y."/>
            <person name="Tangrot J."/>
            <person name="Rosling A."/>
        </authorList>
    </citation>
    <scope>NUCLEOTIDE SEQUENCE</scope>
    <source>
        <strain evidence="1">28 12/20/2015</strain>
    </source>
</reference>
<protein>
    <submittedName>
        <fullName evidence="1">4006_t:CDS:1</fullName>
    </submittedName>
</protein>
<accession>A0ACA9PLM4</accession>
<feature type="non-terminal residue" evidence="1">
    <location>
        <position position="111"/>
    </location>
</feature>
<gene>
    <name evidence="1" type="ORF">SPELUC_LOCUS11998</name>
</gene>
<feature type="non-terminal residue" evidence="1">
    <location>
        <position position="1"/>
    </location>
</feature>
<evidence type="ECO:0000313" key="1">
    <source>
        <dbReference type="EMBL" id="CAG8714073.1"/>
    </source>
</evidence>
<name>A0ACA9PLM4_9GLOM</name>
<organism evidence="1 2">
    <name type="scientific">Cetraspora pellucida</name>
    <dbReference type="NCBI Taxonomy" id="1433469"/>
    <lineage>
        <taxon>Eukaryota</taxon>
        <taxon>Fungi</taxon>
        <taxon>Fungi incertae sedis</taxon>
        <taxon>Mucoromycota</taxon>
        <taxon>Glomeromycotina</taxon>
        <taxon>Glomeromycetes</taxon>
        <taxon>Diversisporales</taxon>
        <taxon>Gigasporaceae</taxon>
        <taxon>Cetraspora</taxon>
    </lineage>
</organism>
<sequence length="111" mass="12924">NKKKKLKTNKENVVSLEVEKIQTSDNSQKEKLVLKEAFYENLASQKQHETDTLKSNINTTIDDTYEKQATTYNMLENRKTITQSLDNIENENGNELLDNIQETNPYTKLQE</sequence>
<dbReference type="Proteomes" id="UP000789366">
    <property type="component" value="Unassembled WGS sequence"/>
</dbReference>
<evidence type="ECO:0000313" key="2">
    <source>
        <dbReference type="Proteomes" id="UP000789366"/>
    </source>
</evidence>
<proteinExistence type="predicted"/>